<dbReference type="Proteomes" id="UP000185494">
    <property type="component" value="Chromosome 1"/>
</dbReference>
<dbReference type="AlphaFoldDB" id="A0A1L7AE76"/>
<evidence type="ECO:0000313" key="1">
    <source>
        <dbReference type="EMBL" id="APT57072.1"/>
    </source>
</evidence>
<evidence type="ECO:0000313" key="2">
    <source>
        <dbReference type="Proteomes" id="UP000185494"/>
    </source>
</evidence>
<reference evidence="1 2" key="1">
    <citation type="submission" date="2016-05" db="EMBL/GenBank/DDBJ databases">
        <title>Complete Genome and Methylome Analysis of Psychrotrophic Bacterial Isolates from Antarctic Lake Untersee.</title>
        <authorList>
            <person name="Fomenkov A."/>
            <person name="Akimov V.N."/>
            <person name="Vasilyeva L.V."/>
            <person name="Andersen D."/>
            <person name="Vincze T."/>
            <person name="Roberts R.J."/>
        </authorList>
    </citation>
    <scope>NUCLEOTIDE SEQUENCE [LARGE SCALE GENOMIC DNA]</scope>
    <source>
        <strain evidence="1 2">U14-5</strain>
    </source>
</reference>
<dbReference type="KEGG" id="rgi:RGI145_08160"/>
<accession>A0A1L7AE76</accession>
<proteinExistence type="predicted"/>
<organism evidence="1 2">
    <name type="scientific">Roseomonas gilardii</name>
    <dbReference type="NCBI Taxonomy" id="257708"/>
    <lineage>
        <taxon>Bacteria</taxon>
        <taxon>Pseudomonadati</taxon>
        <taxon>Pseudomonadota</taxon>
        <taxon>Alphaproteobacteria</taxon>
        <taxon>Acetobacterales</taxon>
        <taxon>Roseomonadaceae</taxon>
        <taxon>Roseomonas</taxon>
    </lineage>
</organism>
<sequence>MKLSEKTERTIGTSVSMIEVAKPQAKKSVVTETRAGRLVRPLDEDSGEAVLIRVSRLVPPAEDGPPGIVSAEVPGLISQCSKKR</sequence>
<name>A0A1L7AE76_9PROT</name>
<protein>
    <submittedName>
        <fullName evidence="1">Uncharacterized protein</fullName>
    </submittedName>
</protein>
<gene>
    <name evidence="1" type="ORF">RGI145_08160</name>
</gene>
<dbReference type="EMBL" id="CP015583">
    <property type="protein sequence ID" value="APT57072.1"/>
    <property type="molecule type" value="Genomic_DNA"/>
</dbReference>